<dbReference type="SUPFAM" id="SSF52540">
    <property type="entry name" value="P-loop containing nucleoside triphosphate hydrolases"/>
    <property type="match status" value="1"/>
</dbReference>
<keyword evidence="1" id="KW-0812">Transmembrane</keyword>
<gene>
    <name evidence="4" type="ORF">BJ508DRAFT_325821</name>
</gene>
<accession>A0A3N4ID10</accession>
<keyword evidence="1" id="KW-1133">Transmembrane helix</keyword>
<dbReference type="AlphaFoldDB" id="A0A3N4ID10"/>
<keyword evidence="1" id="KW-0472">Membrane</keyword>
<sequence>MSASLRSLARFSSPSTTSPFRRAPLRTFQSLAASRQFLLQFTRPRPSALQSLHQKRWDTSSSNSGGVGGAHEYSSVLLLHVRLLTISSFLQDVQPPTSHQNEEEKESKYDFKHTAFKCFEAAATTFASILILGLAGYGYHRYYKALVLSKIENAFNPGDPQLDMVQAGREPTTDKQIPFDYWLDNNAALNGLTTDRPGRIERDEQHKLDAIIAGETHGKYYLLIGEKGTGKTSMLLSAMQKVDGHNCAMLEAHPDPEIFRIRLGKALDYEYHEDYIGSLFSIRGPRDTTAILDIERALNKLEKVALTRKKEEGKPLILMINSMHLIREDAAGLDLLHLLQQRAEAWAASGICTVIFNSDDYWVFERLKQNLSRMEVVSVKDLPKRLAFETIRKYRKRFYNEVPDDSMLGEIYHRIGGRLAFLYRVAKSPDMMLKVHQICEGEKTWLLSQCGLLGMEMDDDVMNQQKLASAAMVLVRALVEQEKERPKALCANPNTDIGPEYDHSLPELPLYRARQVMTRADFIQQYDHLNLFTIDTDARVRADSVPMMHAFRDVVNEPGFDEYLEATLTRIADIESLGRTRELSIKDLWYGGKYNFTVRDRKGRVEKVVSFASAMGDREEYEKEQEDGEDKE</sequence>
<evidence type="ECO:0000259" key="3">
    <source>
        <dbReference type="Pfam" id="PF24913"/>
    </source>
</evidence>
<evidence type="ECO:0000256" key="1">
    <source>
        <dbReference type="SAM" id="Phobius"/>
    </source>
</evidence>
<dbReference type="STRING" id="1160509.A0A3N4ID10"/>
<dbReference type="PANTHER" id="PTHR36168">
    <property type="entry name" value="CHROMOSOME 1, WHOLE GENOME SHOTGUN SEQUENCE"/>
    <property type="match status" value="1"/>
</dbReference>
<dbReference type="InterPro" id="IPR041664">
    <property type="entry name" value="AAA_16"/>
</dbReference>
<dbReference type="EMBL" id="ML119674">
    <property type="protein sequence ID" value="RPA82040.1"/>
    <property type="molecule type" value="Genomic_DNA"/>
</dbReference>
<name>A0A3N4ID10_ASCIM</name>
<feature type="transmembrane region" description="Helical" evidence="1">
    <location>
        <begin position="118"/>
        <end position="139"/>
    </location>
</feature>
<dbReference type="Pfam" id="PF24913">
    <property type="entry name" value="WHD_AAA_fung"/>
    <property type="match status" value="1"/>
</dbReference>
<protein>
    <recommendedName>
        <fullName evidence="6">Orc1-like AAA ATPase domain-containing protein</fullName>
    </recommendedName>
</protein>
<feature type="domain" description="AAA protein C-terminal winged helix" evidence="3">
    <location>
        <begin position="449"/>
        <end position="575"/>
    </location>
</feature>
<dbReference type="OrthoDB" id="511599at2759"/>
<dbReference type="InterPro" id="IPR056808">
    <property type="entry name" value="HTH_AAA"/>
</dbReference>
<organism evidence="4 5">
    <name type="scientific">Ascobolus immersus RN42</name>
    <dbReference type="NCBI Taxonomy" id="1160509"/>
    <lineage>
        <taxon>Eukaryota</taxon>
        <taxon>Fungi</taxon>
        <taxon>Dikarya</taxon>
        <taxon>Ascomycota</taxon>
        <taxon>Pezizomycotina</taxon>
        <taxon>Pezizomycetes</taxon>
        <taxon>Pezizales</taxon>
        <taxon>Ascobolaceae</taxon>
        <taxon>Ascobolus</taxon>
    </lineage>
</organism>
<keyword evidence="5" id="KW-1185">Reference proteome</keyword>
<dbReference type="Proteomes" id="UP000275078">
    <property type="component" value="Unassembled WGS sequence"/>
</dbReference>
<reference evidence="4 5" key="1">
    <citation type="journal article" date="2018" name="Nat. Ecol. Evol.">
        <title>Pezizomycetes genomes reveal the molecular basis of ectomycorrhizal truffle lifestyle.</title>
        <authorList>
            <person name="Murat C."/>
            <person name="Payen T."/>
            <person name="Noel B."/>
            <person name="Kuo A."/>
            <person name="Morin E."/>
            <person name="Chen J."/>
            <person name="Kohler A."/>
            <person name="Krizsan K."/>
            <person name="Balestrini R."/>
            <person name="Da Silva C."/>
            <person name="Montanini B."/>
            <person name="Hainaut M."/>
            <person name="Levati E."/>
            <person name="Barry K.W."/>
            <person name="Belfiori B."/>
            <person name="Cichocki N."/>
            <person name="Clum A."/>
            <person name="Dockter R.B."/>
            <person name="Fauchery L."/>
            <person name="Guy J."/>
            <person name="Iotti M."/>
            <person name="Le Tacon F."/>
            <person name="Lindquist E.A."/>
            <person name="Lipzen A."/>
            <person name="Malagnac F."/>
            <person name="Mello A."/>
            <person name="Molinier V."/>
            <person name="Miyauchi S."/>
            <person name="Poulain J."/>
            <person name="Riccioni C."/>
            <person name="Rubini A."/>
            <person name="Sitrit Y."/>
            <person name="Splivallo R."/>
            <person name="Traeger S."/>
            <person name="Wang M."/>
            <person name="Zifcakova L."/>
            <person name="Wipf D."/>
            <person name="Zambonelli A."/>
            <person name="Paolocci F."/>
            <person name="Nowrousian M."/>
            <person name="Ottonello S."/>
            <person name="Baldrian P."/>
            <person name="Spatafora J.W."/>
            <person name="Henrissat B."/>
            <person name="Nagy L.G."/>
            <person name="Aury J.M."/>
            <person name="Wincker P."/>
            <person name="Grigoriev I.V."/>
            <person name="Bonfante P."/>
            <person name="Martin F.M."/>
        </authorList>
    </citation>
    <scope>NUCLEOTIDE SEQUENCE [LARGE SCALE GENOMIC DNA]</scope>
    <source>
        <strain evidence="4 5">RN42</strain>
    </source>
</reference>
<dbReference type="Gene3D" id="3.40.50.300">
    <property type="entry name" value="P-loop containing nucleotide triphosphate hydrolases"/>
    <property type="match status" value="1"/>
</dbReference>
<proteinExistence type="predicted"/>
<dbReference type="InterPro" id="IPR027417">
    <property type="entry name" value="P-loop_NTPase"/>
</dbReference>
<feature type="domain" description="Orc1-like AAA ATPase" evidence="2">
    <location>
        <begin position="207"/>
        <end position="345"/>
    </location>
</feature>
<evidence type="ECO:0000313" key="5">
    <source>
        <dbReference type="Proteomes" id="UP000275078"/>
    </source>
</evidence>
<evidence type="ECO:0000259" key="2">
    <source>
        <dbReference type="Pfam" id="PF13191"/>
    </source>
</evidence>
<dbReference type="Pfam" id="PF13191">
    <property type="entry name" value="AAA_16"/>
    <property type="match status" value="1"/>
</dbReference>
<evidence type="ECO:0008006" key="6">
    <source>
        <dbReference type="Google" id="ProtNLM"/>
    </source>
</evidence>
<dbReference type="PANTHER" id="PTHR36168:SF1">
    <property type="entry name" value="ORC1-LIKE AAA ATPASE DOMAIN-CONTAINING PROTEIN"/>
    <property type="match status" value="1"/>
</dbReference>
<evidence type="ECO:0000313" key="4">
    <source>
        <dbReference type="EMBL" id="RPA82040.1"/>
    </source>
</evidence>